<dbReference type="Proteomes" id="UP000771736">
    <property type="component" value="Unassembled WGS sequence"/>
</dbReference>
<dbReference type="AlphaFoldDB" id="A0A930MYL8"/>
<name>A0A930MYL8_9BACT</name>
<organism evidence="1 2">
    <name type="scientific">Prevotella aurantiaca</name>
    <dbReference type="NCBI Taxonomy" id="596085"/>
    <lineage>
        <taxon>Bacteria</taxon>
        <taxon>Pseudomonadati</taxon>
        <taxon>Bacteroidota</taxon>
        <taxon>Bacteroidia</taxon>
        <taxon>Bacteroidales</taxon>
        <taxon>Prevotellaceae</taxon>
        <taxon>Prevotella</taxon>
    </lineage>
</organism>
<dbReference type="Gene3D" id="3.10.450.50">
    <property type="match status" value="1"/>
</dbReference>
<evidence type="ECO:0000313" key="1">
    <source>
        <dbReference type="EMBL" id="MBF1384984.1"/>
    </source>
</evidence>
<dbReference type="RefSeq" id="WP_273160825.1">
    <property type="nucleotide sequence ID" value="NZ_JABZSJ010000057.1"/>
</dbReference>
<sequence length="132" mass="15054">MKQLLYVLLFAAVLLPSCSKEKNVDHGAIAAQAAKHYYDNLISGEHELFLKGLYLPDSLPQSYKRQMLANFKVFMEQQDKKHKGIKKVSVHSGRFLAKDSSANAFLLLHYGDSTTEQVVVPMLKKHGLWYMR</sequence>
<dbReference type="EMBL" id="JABZSJ010000057">
    <property type="protein sequence ID" value="MBF1384984.1"/>
    <property type="molecule type" value="Genomic_DNA"/>
</dbReference>
<reference evidence="1" key="1">
    <citation type="submission" date="2020-04" db="EMBL/GenBank/DDBJ databases">
        <title>Deep metagenomics examines the oral microbiome during advanced dental caries in children, revealing novel taxa and co-occurrences with host molecules.</title>
        <authorList>
            <person name="Baker J.L."/>
            <person name="Morton J.T."/>
            <person name="Dinis M."/>
            <person name="Alvarez R."/>
            <person name="Tran N.C."/>
            <person name="Knight R."/>
            <person name="Edlund A."/>
        </authorList>
    </citation>
    <scope>NUCLEOTIDE SEQUENCE</scope>
    <source>
        <strain evidence="1">JCVI_44_bin.5</strain>
    </source>
</reference>
<gene>
    <name evidence="1" type="ORF">HXN26_09095</name>
</gene>
<evidence type="ECO:0000313" key="2">
    <source>
        <dbReference type="Proteomes" id="UP000771736"/>
    </source>
</evidence>
<comment type="caution">
    <text evidence="1">The sequence shown here is derived from an EMBL/GenBank/DDBJ whole genome shotgun (WGS) entry which is preliminary data.</text>
</comment>
<accession>A0A930MYL8</accession>
<protein>
    <submittedName>
        <fullName evidence="1">Uncharacterized protein</fullName>
    </submittedName>
</protein>
<proteinExistence type="predicted"/>